<proteinExistence type="predicted"/>
<reference evidence="2 3" key="1">
    <citation type="submission" date="2019-10" db="EMBL/GenBank/DDBJ databases">
        <title>Cognatihalovulum marinum gen. nov. sp. nov., a new member of the family Rhodobacteraceae isolated from deep seawater of the Northwest Indian Ocean.</title>
        <authorList>
            <person name="Ruan C."/>
            <person name="Wang J."/>
            <person name="Zheng X."/>
            <person name="Song L."/>
            <person name="Zhu Y."/>
            <person name="Huang Y."/>
            <person name="Lu Z."/>
            <person name="Du W."/>
            <person name="Huang L."/>
            <person name="Dai X."/>
        </authorList>
    </citation>
    <scope>NUCLEOTIDE SEQUENCE [LARGE SCALE GENOMIC DNA]</scope>
    <source>
        <strain evidence="2 3">2CG4</strain>
    </source>
</reference>
<organism evidence="2 3">
    <name type="scientific">Halovulum marinum</name>
    <dbReference type="NCBI Taxonomy" id="2662447"/>
    <lineage>
        <taxon>Bacteria</taxon>
        <taxon>Pseudomonadati</taxon>
        <taxon>Pseudomonadota</taxon>
        <taxon>Alphaproteobacteria</taxon>
        <taxon>Rhodobacterales</taxon>
        <taxon>Paracoccaceae</taxon>
        <taxon>Halovulum</taxon>
    </lineage>
</organism>
<evidence type="ECO:0000313" key="2">
    <source>
        <dbReference type="EMBL" id="MSU90866.1"/>
    </source>
</evidence>
<feature type="signal peptide" evidence="1">
    <location>
        <begin position="1"/>
        <end position="21"/>
    </location>
</feature>
<evidence type="ECO:0000256" key="1">
    <source>
        <dbReference type="SAM" id="SignalP"/>
    </source>
</evidence>
<dbReference type="EMBL" id="WIND01000013">
    <property type="protein sequence ID" value="MSU90866.1"/>
    <property type="molecule type" value="Genomic_DNA"/>
</dbReference>
<name>A0A6L5Z2S6_9RHOB</name>
<dbReference type="RefSeq" id="WP_154447447.1">
    <property type="nucleotide sequence ID" value="NZ_WIND01000013.1"/>
</dbReference>
<dbReference type="AlphaFoldDB" id="A0A6L5Z2S6"/>
<keyword evidence="3" id="KW-1185">Reference proteome</keyword>
<protein>
    <submittedName>
        <fullName evidence="2">Uncharacterized protein</fullName>
    </submittedName>
</protein>
<evidence type="ECO:0000313" key="3">
    <source>
        <dbReference type="Proteomes" id="UP000474957"/>
    </source>
</evidence>
<dbReference type="Proteomes" id="UP000474957">
    <property type="component" value="Unassembled WGS sequence"/>
</dbReference>
<sequence length="88" mass="9423">MKPVIIAAIAILAAAGTPAAASNLTDQQVIAKWRQADASCQGRGSSRRAYPEACAVRARHAGKLESRGWCLDDRISLWVPCAFSKPED</sequence>
<keyword evidence="1" id="KW-0732">Signal</keyword>
<feature type="chain" id="PRO_5026707780" evidence="1">
    <location>
        <begin position="22"/>
        <end position="88"/>
    </location>
</feature>
<accession>A0A6L5Z2S6</accession>
<gene>
    <name evidence="2" type="ORF">GE300_14780</name>
</gene>
<comment type="caution">
    <text evidence="2">The sequence shown here is derived from an EMBL/GenBank/DDBJ whole genome shotgun (WGS) entry which is preliminary data.</text>
</comment>